<dbReference type="Proteomes" id="UP000717624">
    <property type="component" value="Unassembled WGS sequence"/>
</dbReference>
<dbReference type="EMBL" id="JAFBEB010000022">
    <property type="protein sequence ID" value="MBM7592209.1"/>
    <property type="molecule type" value="Genomic_DNA"/>
</dbReference>
<evidence type="ECO:0000313" key="1">
    <source>
        <dbReference type="EMBL" id="MBM7592209.1"/>
    </source>
</evidence>
<name>A0A938Y1I1_9BACL</name>
<comment type="caution">
    <text evidence="1">The sequence shown here is derived from an EMBL/GenBank/DDBJ whole genome shotgun (WGS) entry which is preliminary data.</text>
</comment>
<accession>A0A938Y1I1</accession>
<sequence>MARQYTKPLAETRKVDRWKCPWCRAVHDEPEWQKQVDTVFHEEYIGCPDCGKTVLVSVSPMFIAVPVEDE</sequence>
<protein>
    <submittedName>
        <fullName evidence="1">Uncharacterized protein</fullName>
    </submittedName>
</protein>
<dbReference type="AlphaFoldDB" id="A0A938Y1I1"/>
<gene>
    <name evidence="1" type="ORF">JOD01_003871</name>
</gene>
<reference evidence="1" key="1">
    <citation type="submission" date="2021-01" db="EMBL/GenBank/DDBJ databases">
        <title>Genomic Encyclopedia of Type Strains, Phase IV (KMG-IV): sequencing the most valuable type-strain genomes for metagenomic binning, comparative biology and taxonomic classification.</title>
        <authorList>
            <person name="Goeker M."/>
        </authorList>
    </citation>
    <scope>NUCLEOTIDE SEQUENCE</scope>
    <source>
        <strain evidence="1">DSM 25523</strain>
    </source>
</reference>
<evidence type="ECO:0000313" key="2">
    <source>
        <dbReference type="Proteomes" id="UP000717624"/>
    </source>
</evidence>
<dbReference type="RefSeq" id="WP_204519976.1">
    <property type="nucleotide sequence ID" value="NZ_JAFBEB010000022.1"/>
</dbReference>
<keyword evidence="2" id="KW-1185">Reference proteome</keyword>
<proteinExistence type="predicted"/>
<organism evidence="1 2">
    <name type="scientific">Brevibacillus fulvus</name>
    <dbReference type="NCBI Taxonomy" id="1125967"/>
    <lineage>
        <taxon>Bacteria</taxon>
        <taxon>Bacillati</taxon>
        <taxon>Bacillota</taxon>
        <taxon>Bacilli</taxon>
        <taxon>Bacillales</taxon>
        <taxon>Paenibacillaceae</taxon>
        <taxon>Brevibacillus</taxon>
    </lineage>
</organism>